<sequence length="843" mass="95854">MEYTFRCVYHVTVVECSTLAHIPTNVQLIRFAPRELEDQILYRRQQPGVVYPKASECVMSKLLTVENVSFYTDLDADAYWIAPSTIDSRSTTMENSIGAALLSSPESNSSDHKFTHEDALKCFKERLLKPFIRDQRNELVFVRVLWIKLDFVQGKQNPNERGGSAKPVLAAVDITTEEIELNLDFDQIAVILEELEHVVDYLKRARTWQWRPSCIDRERNAPPNVKVLPNALLPLPVATDEDRASITFSIDKQRKSKHWFRAMWRYAFHCVVDQLERSRNKAQEETPKQEIDPRLWWKFNDFDDPGLHEARRQRYIHLYARSLSPAAMEVALYGRGAALLGLKQDQPGVVPEADIDQFSADSPRRRPLPEFEPLTQEEEWELSDFVITMPVFEQRVCRALAEKELRRDFTSAPPSPTRKVSSAIEFSVAPSDSAASHASHHSRSFSVDESAFSSGLQFTPPFSEERRQIKRGSTIGTAELASRPASPPTSRPHAASTSDLPSPTKHENALDLEPLRAWIYKQRKLGLYTTSWFEKQFLPASLLNPFKVIPLLNWQIGPVTLRLCESNYHGAQKPKRSVGVEIGIESCSGAILIRKTPYLRILMETRVGLFQVTLVRQSHLTGNPSNVELENTITEYKWISSDYIRSPEDGFFYVGLKYSAKEVTANPSGRVQFVGNLEEELGLKGRMCIGPIKIDCNEAAMRIAMGQTIADELQTLTEQDKAGKADQRRLEKSAKRTRMLHALLLRSSTFEVEIGTLELNFSTYTSHIEKALRLKTPKAEEPSKSFETREDVNVMLPTTTYRLQNRPSMNECIVDVAGARVVYRSTKQGRAAVIRHLAQLFNL</sequence>
<comment type="caution">
    <text evidence="2">The sequence shown here is derived from an EMBL/GenBank/DDBJ whole genome shotgun (WGS) entry which is preliminary data.</text>
</comment>
<protein>
    <submittedName>
        <fullName evidence="2">Unnamed protein product</fullName>
    </submittedName>
</protein>
<proteinExistence type="predicted"/>
<dbReference type="OrthoDB" id="124385at2759"/>
<accession>A0A9W6X218</accession>
<evidence type="ECO:0000313" key="3">
    <source>
        <dbReference type="Proteomes" id="UP001165083"/>
    </source>
</evidence>
<evidence type="ECO:0000313" key="2">
    <source>
        <dbReference type="EMBL" id="GMF26533.1"/>
    </source>
</evidence>
<reference evidence="2" key="1">
    <citation type="submission" date="2023-04" db="EMBL/GenBank/DDBJ databases">
        <title>Phytophthora lilii NBRC 32176.</title>
        <authorList>
            <person name="Ichikawa N."/>
            <person name="Sato H."/>
            <person name="Tonouchi N."/>
        </authorList>
    </citation>
    <scope>NUCLEOTIDE SEQUENCE</scope>
    <source>
        <strain evidence="2">NBRC 32176</strain>
    </source>
</reference>
<evidence type="ECO:0000256" key="1">
    <source>
        <dbReference type="SAM" id="MobiDB-lite"/>
    </source>
</evidence>
<dbReference type="EMBL" id="BSXW01000612">
    <property type="protein sequence ID" value="GMF26533.1"/>
    <property type="molecule type" value="Genomic_DNA"/>
</dbReference>
<organism evidence="2 3">
    <name type="scientific">Phytophthora lilii</name>
    <dbReference type="NCBI Taxonomy" id="2077276"/>
    <lineage>
        <taxon>Eukaryota</taxon>
        <taxon>Sar</taxon>
        <taxon>Stramenopiles</taxon>
        <taxon>Oomycota</taxon>
        <taxon>Peronosporomycetes</taxon>
        <taxon>Peronosporales</taxon>
        <taxon>Peronosporaceae</taxon>
        <taxon>Phytophthora</taxon>
    </lineage>
</organism>
<feature type="region of interest" description="Disordered" evidence="1">
    <location>
        <begin position="473"/>
        <end position="507"/>
    </location>
</feature>
<dbReference type="Proteomes" id="UP001165083">
    <property type="component" value="Unassembled WGS sequence"/>
</dbReference>
<name>A0A9W6X218_9STRA</name>
<keyword evidence="3" id="KW-1185">Reference proteome</keyword>
<dbReference type="AlphaFoldDB" id="A0A9W6X218"/>
<gene>
    <name evidence="2" type="ORF">Plil01_001103100</name>
</gene>